<keyword evidence="3" id="KW-1185">Reference proteome</keyword>
<accession>A0A2T4Z588</accession>
<dbReference type="SUPFAM" id="SSF52540">
    <property type="entry name" value="P-loop containing nucleoside triphosphate hydrolases"/>
    <property type="match status" value="1"/>
</dbReference>
<dbReference type="Proteomes" id="UP000241808">
    <property type="component" value="Unassembled WGS sequence"/>
</dbReference>
<comment type="caution">
    <text evidence="2">The sequence shown here is derived from an EMBL/GenBank/DDBJ whole genome shotgun (WGS) entry which is preliminary data.</text>
</comment>
<evidence type="ECO:0000256" key="1">
    <source>
        <dbReference type="SAM" id="SignalP"/>
    </source>
</evidence>
<keyword evidence="1" id="KW-0732">Signal</keyword>
<feature type="chain" id="PRO_5015414103" evidence="1">
    <location>
        <begin position="21"/>
        <end position="174"/>
    </location>
</feature>
<feature type="signal peptide" evidence="1">
    <location>
        <begin position="1"/>
        <end position="20"/>
    </location>
</feature>
<dbReference type="PANTHER" id="PTHR37816">
    <property type="entry name" value="YALI0E33011P"/>
    <property type="match status" value="1"/>
</dbReference>
<keyword evidence="2" id="KW-0808">Transferase</keyword>
<sequence length="174" mass="19134">MRRVLVMGCSGAGKSTFAMALAARLGVPYLSLDGLFWQPGWVEPDKAEFAARVVEAAEGEAWVIDGNYISHGCDIRRARADTVCWFDLPMVTCLAGVIGRTLRSRGQVRPEMAPGCPERFDLAFYRYVWTYRAAQRPRLLTWFAGLGEGQRLVTFTARAEADAFLAALPAAGRG</sequence>
<dbReference type="AlphaFoldDB" id="A0A2T4Z588"/>
<gene>
    <name evidence="2" type="ORF">C8P69_104111</name>
</gene>
<dbReference type="OrthoDB" id="7210594at2"/>
<evidence type="ECO:0000313" key="3">
    <source>
        <dbReference type="Proteomes" id="UP000241808"/>
    </source>
</evidence>
<reference evidence="2 3" key="1">
    <citation type="submission" date="2018-04" db="EMBL/GenBank/DDBJ databases">
        <title>Genomic Encyclopedia of Archaeal and Bacterial Type Strains, Phase II (KMG-II): from individual species to whole genera.</title>
        <authorList>
            <person name="Goeker M."/>
        </authorList>
    </citation>
    <scope>NUCLEOTIDE SEQUENCE [LARGE SCALE GENOMIC DNA]</scope>
    <source>
        <strain evidence="2 3">DSM 25521</strain>
    </source>
</reference>
<dbReference type="InterPro" id="IPR052922">
    <property type="entry name" value="Cytidylate_Kinase-2"/>
</dbReference>
<keyword evidence="2" id="KW-0418">Kinase</keyword>
<proteinExistence type="predicted"/>
<protein>
    <submittedName>
        <fullName evidence="2">Adenylate kinase family enzyme</fullName>
    </submittedName>
</protein>
<evidence type="ECO:0000313" key="2">
    <source>
        <dbReference type="EMBL" id="PTM57063.1"/>
    </source>
</evidence>
<dbReference type="EMBL" id="PZZL01000004">
    <property type="protein sequence ID" value="PTM57063.1"/>
    <property type="molecule type" value="Genomic_DNA"/>
</dbReference>
<organism evidence="2 3">
    <name type="scientific">Phreatobacter oligotrophus</name>
    <dbReference type="NCBI Taxonomy" id="1122261"/>
    <lineage>
        <taxon>Bacteria</taxon>
        <taxon>Pseudomonadati</taxon>
        <taxon>Pseudomonadota</taxon>
        <taxon>Alphaproteobacteria</taxon>
        <taxon>Hyphomicrobiales</taxon>
        <taxon>Phreatobacteraceae</taxon>
        <taxon>Phreatobacter</taxon>
    </lineage>
</organism>
<name>A0A2T4Z588_9HYPH</name>
<dbReference type="Gene3D" id="3.40.50.300">
    <property type="entry name" value="P-loop containing nucleotide triphosphate hydrolases"/>
    <property type="match status" value="1"/>
</dbReference>
<dbReference type="GO" id="GO:0016301">
    <property type="term" value="F:kinase activity"/>
    <property type="evidence" value="ECO:0007669"/>
    <property type="project" value="UniProtKB-KW"/>
</dbReference>
<dbReference type="PANTHER" id="PTHR37816:SF1">
    <property type="entry name" value="TOXIN"/>
    <property type="match status" value="1"/>
</dbReference>
<dbReference type="RefSeq" id="WP_108176789.1">
    <property type="nucleotide sequence ID" value="NZ_PZZL01000004.1"/>
</dbReference>
<dbReference type="InterPro" id="IPR027417">
    <property type="entry name" value="P-loop_NTPase"/>
</dbReference>